<name>A0A840AAG1_9PROT</name>
<keyword evidence="2" id="KW-1185">Reference proteome</keyword>
<evidence type="ECO:0000313" key="1">
    <source>
        <dbReference type="EMBL" id="MBB3897155.1"/>
    </source>
</evidence>
<evidence type="ECO:0000313" key="2">
    <source>
        <dbReference type="Proteomes" id="UP000553193"/>
    </source>
</evidence>
<proteinExistence type="predicted"/>
<comment type="caution">
    <text evidence="1">The sequence shown here is derived from an EMBL/GenBank/DDBJ whole genome shotgun (WGS) entry which is preliminary data.</text>
</comment>
<dbReference type="Proteomes" id="UP000553193">
    <property type="component" value="Unassembled WGS sequence"/>
</dbReference>
<dbReference type="GO" id="GO:0016787">
    <property type="term" value="F:hydrolase activity"/>
    <property type="evidence" value="ECO:0007669"/>
    <property type="project" value="UniProtKB-KW"/>
</dbReference>
<protein>
    <submittedName>
        <fullName evidence="1">Spore germination cell wall hydrolase CwlJ-like protein</fullName>
    </submittedName>
</protein>
<gene>
    <name evidence="1" type="ORF">GGQ83_000581</name>
</gene>
<dbReference type="AlphaFoldDB" id="A0A840AAG1"/>
<reference evidence="1 2" key="1">
    <citation type="submission" date="2020-08" db="EMBL/GenBank/DDBJ databases">
        <title>Genomic Encyclopedia of Type Strains, Phase IV (KMG-IV): sequencing the most valuable type-strain genomes for metagenomic binning, comparative biology and taxonomic classification.</title>
        <authorList>
            <person name="Goeker M."/>
        </authorList>
    </citation>
    <scope>NUCLEOTIDE SEQUENCE [LARGE SCALE GENOMIC DNA]</scope>
    <source>
        <strain evidence="1 2">DSM 19979</strain>
    </source>
</reference>
<sequence length="158" mass="16649">MSAAPAAMTATEAAEALLARILYAEAGGRPARAIEALAAMALTRARLALACPDAALRYAGGEHPSSTARALLAVLRAPFQFPTRHPHHPDHARFLAPPEADPALAVCRRIARRAMAGTLPDATGGAVLWHAEEVLPRWAMGRVPRLATGGLCFYAEAE</sequence>
<dbReference type="EMBL" id="JACIDJ010000001">
    <property type="protein sequence ID" value="MBB3897155.1"/>
    <property type="molecule type" value="Genomic_DNA"/>
</dbReference>
<keyword evidence="1" id="KW-0378">Hydrolase</keyword>
<organism evidence="1 2">
    <name type="scientific">Roseococcus suduntuyensis</name>
    <dbReference type="NCBI Taxonomy" id="455361"/>
    <lineage>
        <taxon>Bacteria</taxon>
        <taxon>Pseudomonadati</taxon>
        <taxon>Pseudomonadota</taxon>
        <taxon>Alphaproteobacteria</taxon>
        <taxon>Acetobacterales</taxon>
        <taxon>Roseomonadaceae</taxon>
        <taxon>Roseococcus</taxon>
    </lineage>
</organism>
<dbReference type="RefSeq" id="WP_184382092.1">
    <property type="nucleotide sequence ID" value="NZ_JACIDJ010000001.1"/>
</dbReference>
<accession>A0A840AAG1</accession>